<evidence type="ECO:0000256" key="1">
    <source>
        <dbReference type="SAM" id="SignalP"/>
    </source>
</evidence>
<proteinExistence type="predicted"/>
<name>A0A7S9DYD0_9ALTE</name>
<evidence type="ECO:0000313" key="2">
    <source>
        <dbReference type="EMBL" id="QPG06092.1"/>
    </source>
</evidence>
<accession>A0A7S9DYD0</accession>
<dbReference type="InterPro" id="IPR021307">
    <property type="entry name" value="DUF2884"/>
</dbReference>
<dbReference type="Gene3D" id="1.20.120.20">
    <property type="entry name" value="Apolipoprotein"/>
    <property type="match status" value="1"/>
</dbReference>
<keyword evidence="1" id="KW-0732">Signal</keyword>
<dbReference type="EMBL" id="CP064795">
    <property type="protein sequence ID" value="QPG06092.1"/>
    <property type="molecule type" value="Genomic_DNA"/>
</dbReference>
<dbReference type="Pfam" id="PF11101">
    <property type="entry name" value="DUF2884"/>
    <property type="match status" value="1"/>
</dbReference>
<gene>
    <name evidence="2" type="ORF">IT774_02360</name>
</gene>
<dbReference type="AlphaFoldDB" id="A0A7S9DYD0"/>
<protein>
    <submittedName>
        <fullName evidence="2">DUF2884 family protein</fullName>
    </submittedName>
</protein>
<sequence>MKLTAIALLLLTTSSVLAHSDTDCDININGDLEYTPTLLTLTQTNGDVVTISKDHDLTINREAVSLTARQQEWVSGYYDSISEAVPLTMTLASDALSLANSALIETFGQLLGEDDELIQDFQTAFDDMRSELKQKFESKDGHFKITRHDTKESGWTGQAWASEFEQRIEDLAERATGRILMSLGAQMLSGEESMEDFGERMEAFGEDMEQRIEGQADAIETKAEDLCEILYQADHYENKLQDHVTGLEQFNILNVKSDSSKM</sequence>
<reference evidence="2 3" key="1">
    <citation type="submission" date="2020-11" db="EMBL/GenBank/DDBJ databases">
        <title>Complete genome sequence for Salinimonas sp. strain G2-b.</title>
        <authorList>
            <person name="Park S.-J."/>
        </authorList>
    </citation>
    <scope>NUCLEOTIDE SEQUENCE [LARGE SCALE GENOMIC DNA]</scope>
    <source>
        <strain evidence="2 3">G2-b</strain>
    </source>
</reference>
<dbReference type="Proteomes" id="UP000595095">
    <property type="component" value="Chromosome"/>
</dbReference>
<dbReference type="KEGG" id="smaa:IT774_02360"/>
<evidence type="ECO:0000313" key="3">
    <source>
        <dbReference type="Proteomes" id="UP000595095"/>
    </source>
</evidence>
<feature type="chain" id="PRO_5032608954" evidence="1">
    <location>
        <begin position="19"/>
        <end position="262"/>
    </location>
</feature>
<dbReference type="RefSeq" id="WP_195811169.1">
    <property type="nucleotide sequence ID" value="NZ_CP064795.1"/>
</dbReference>
<organism evidence="2 3">
    <name type="scientific">Salinimonas marina</name>
    <dbReference type="NCBI Taxonomy" id="2785918"/>
    <lineage>
        <taxon>Bacteria</taxon>
        <taxon>Pseudomonadati</taxon>
        <taxon>Pseudomonadota</taxon>
        <taxon>Gammaproteobacteria</taxon>
        <taxon>Alteromonadales</taxon>
        <taxon>Alteromonadaceae</taxon>
        <taxon>Alteromonas/Salinimonas group</taxon>
        <taxon>Salinimonas</taxon>
    </lineage>
</organism>
<keyword evidence="3" id="KW-1185">Reference proteome</keyword>
<feature type="signal peptide" evidence="1">
    <location>
        <begin position="1"/>
        <end position="18"/>
    </location>
</feature>